<keyword evidence="3" id="KW-1185">Reference proteome</keyword>
<evidence type="ECO:0000313" key="3">
    <source>
        <dbReference type="Proteomes" id="UP000694680"/>
    </source>
</evidence>
<feature type="transmembrane region" description="Helical" evidence="1">
    <location>
        <begin position="6"/>
        <end position="29"/>
    </location>
</feature>
<sequence length="119" mass="13498">MFLQKLMVYVSALFMFVYMIGLHLTLRILHLIAPGFTKKVILKMGESITMTQNPRFRYEDWGLTFMSFTFIKTGARNTWQSLGQEAFLGGAAPDSPVAVYFSMCNFTISVPQTSYCVSV</sequence>
<proteinExistence type="predicted"/>
<evidence type="ECO:0000256" key="1">
    <source>
        <dbReference type="SAM" id="Phobius"/>
    </source>
</evidence>
<evidence type="ECO:0000313" key="2">
    <source>
        <dbReference type="Ensembl" id="ENSGWIP00000002514.1"/>
    </source>
</evidence>
<keyword evidence="1" id="KW-0812">Transmembrane</keyword>
<reference evidence="2" key="3">
    <citation type="submission" date="2025-09" db="UniProtKB">
        <authorList>
            <consortium name="Ensembl"/>
        </authorList>
    </citation>
    <scope>IDENTIFICATION</scope>
</reference>
<name>A0A8C5D7D7_GOUWI</name>
<reference evidence="2" key="2">
    <citation type="submission" date="2025-08" db="UniProtKB">
        <authorList>
            <consortium name="Ensembl"/>
        </authorList>
    </citation>
    <scope>IDENTIFICATION</scope>
</reference>
<keyword evidence="1" id="KW-0472">Membrane</keyword>
<dbReference type="Proteomes" id="UP000694680">
    <property type="component" value="Chromosome 4"/>
</dbReference>
<protein>
    <recommendedName>
        <fullName evidence="4">Iodothyronine deiodinase</fullName>
    </recommendedName>
</protein>
<accession>A0A8C5D7D7</accession>
<keyword evidence="1" id="KW-1133">Transmembrane helix</keyword>
<organism evidence="2 3">
    <name type="scientific">Gouania willdenowi</name>
    <name type="common">Blunt-snouted clingfish</name>
    <name type="synonym">Lepadogaster willdenowi</name>
    <dbReference type="NCBI Taxonomy" id="441366"/>
    <lineage>
        <taxon>Eukaryota</taxon>
        <taxon>Metazoa</taxon>
        <taxon>Chordata</taxon>
        <taxon>Craniata</taxon>
        <taxon>Vertebrata</taxon>
        <taxon>Euteleostomi</taxon>
        <taxon>Actinopterygii</taxon>
        <taxon>Neopterygii</taxon>
        <taxon>Teleostei</taxon>
        <taxon>Neoteleostei</taxon>
        <taxon>Acanthomorphata</taxon>
        <taxon>Ovalentaria</taxon>
        <taxon>Blenniimorphae</taxon>
        <taxon>Blenniiformes</taxon>
        <taxon>Gobiesocoidei</taxon>
        <taxon>Gobiesocidae</taxon>
        <taxon>Gobiesocinae</taxon>
        <taxon>Gouania</taxon>
    </lineage>
</organism>
<evidence type="ECO:0008006" key="4">
    <source>
        <dbReference type="Google" id="ProtNLM"/>
    </source>
</evidence>
<dbReference type="Ensembl" id="ENSGWIT00000002721.1">
    <property type="protein sequence ID" value="ENSGWIP00000002514.1"/>
    <property type="gene ID" value="ENSGWIG00000001359.1"/>
</dbReference>
<reference evidence="2" key="1">
    <citation type="submission" date="2020-06" db="EMBL/GenBank/DDBJ databases">
        <authorList>
            <consortium name="Wellcome Sanger Institute Data Sharing"/>
        </authorList>
    </citation>
    <scope>NUCLEOTIDE SEQUENCE [LARGE SCALE GENOMIC DNA]</scope>
</reference>
<dbReference type="AlphaFoldDB" id="A0A8C5D7D7"/>